<dbReference type="AlphaFoldDB" id="A0A0A0B7N6"/>
<dbReference type="Proteomes" id="UP000029833">
    <property type="component" value="Unassembled WGS sequence"/>
</dbReference>
<dbReference type="GO" id="GO:0008168">
    <property type="term" value="F:methyltransferase activity"/>
    <property type="evidence" value="ECO:0007669"/>
    <property type="project" value="UniProtKB-KW"/>
</dbReference>
<feature type="coiled-coil region" evidence="4">
    <location>
        <begin position="554"/>
        <end position="581"/>
    </location>
</feature>
<dbReference type="GO" id="GO:0032259">
    <property type="term" value="P:methylation"/>
    <property type="evidence" value="ECO:0007669"/>
    <property type="project" value="UniProtKB-KW"/>
</dbReference>
<dbReference type="Pfam" id="PF13489">
    <property type="entry name" value="Methyltransf_23"/>
    <property type="match status" value="1"/>
</dbReference>
<evidence type="ECO:0000313" key="6">
    <source>
        <dbReference type="Proteomes" id="UP000029833"/>
    </source>
</evidence>
<proteinExistence type="predicted"/>
<keyword evidence="3" id="KW-0949">S-adenosyl-L-methionine</keyword>
<keyword evidence="2" id="KW-0808">Transferase</keyword>
<evidence type="ECO:0000256" key="3">
    <source>
        <dbReference type="ARBA" id="ARBA00022691"/>
    </source>
</evidence>
<comment type="caution">
    <text evidence="5">The sequence shown here is derived from an EMBL/GenBank/DDBJ whole genome shotgun (WGS) entry which is preliminary data.</text>
</comment>
<dbReference type="PANTHER" id="PTHR43464:SF19">
    <property type="entry name" value="UBIQUINONE BIOSYNTHESIS O-METHYLTRANSFERASE, MITOCHONDRIAL"/>
    <property type="match status" value="1"/>
</dbReference>
<dbReference type="SUPFAM" id="SSF53335">
    <property type="entry name" value="S-adenosyl-L-methionine-dependent methyltransferases"/>
    <property type="match status" value="1"/>
</dbReference>
<evidence type="ECO:0000256" key="4">
    <source>
        <dbReference type="SAM" id="Coils"/>
    </source>
</evidence>
<evidence type="ECO:0008006" key="7">
    <source>
        <dbReference type="Google" id="ProtNLM"/>
    </source>
</evidence>
<dbReference type="PANTHER" id="PTHR43464">
    <property type="entry name" value="METHYLTRANSFERASE"/>
    <property type="match status" value="1"/>
</dbReference>
<accession>A0A0A0B7N6</accession>
<dbReference type="InterPro" id="IPR029063">
    <property type="entry name" value="SAM-dependent_MTases_sf"/>
</dbReference>
<reference evidence="5 6" key="1">
    <citation type="submission" date="2013-10" db="EMBL/GenBank/DDBJ databases">
        <authorList>
            <person name="Wang G."/>
            <person name="Zhuang W."/>
        </authorList>
    </citation>
    <scope>NUCLEOTIDE SEQUENCE [LARGE SCALE GENOMIC DNA]</scope>
    <source>
        <strain evidence="5 6">DSM 20118</strain>
    </source>
</reference>
<dbReference type="STRING" id="1408250.Q760_02745"/>
<sequence>MRALGTVDEFGCRVLSEAGLAYADGAEQTLAGIVSRASDLSSSSQELADAATDWATRYSLTTVRANLLRGLDLPADARVLEIGCGCGPITRYLGEQVALVDAVEPMAARARVARLRTRDQPNVAVMVGTLDDVPAEPTYDVVVVVGVLEYVAHGTDSPEPYVDFLRRIASVLRPDGTLVLAIENQVGVKYLVGAPEDHTDRAFDSIEGYPLPSPARTFTRQRLTGLLETAGFTSRVLGAFPDYKLPRVLLDDQLFDEDRSLASRIPPFPSPDYMTQRMSLADERLAWRTLVDTGVGTHFANSFVVVADRGAPSSIWPSDRLGVAFTAERQPRFAVRTQIVRHADGIDFVRTAVNESLPAEAGAEHVRHVLEPSAPHVTGHTLLDLVERDPGQAGVLLKRWADRVVEDEWTPVDLVPHNIIVDSSDTLVVIDQEWLVQGYGRENHLIRGAFWSAVDVARSTEPSDWGSPRTVRDVVTILAGHVGVTVDEAALERFVTAESAFQAAVNTSDASPAARAARSVGQLRELLDTNVSDFREHRRAGDELATLRGEVRRLADVEAELSRLHARLGVQEAELTELRRRNDTSAVRKARRIAGRVKRRLTQP</sequence>
<dbReference type="CDD" id="cd02440">
    <property type="entry name" value="AdoMet_MTases"/>
    <property type="match status" value="1"/>
</dbReference>
<organism evidence="5 6">
    <name type="scientific">Cellulomonas cellasea DSM 20118</name>
    <dbReference type="NCBI Taxonomy" id="1408250"/>
    <lineage>
        <taxon>Bacteria</taxon>
        <taxon>Bacillati</taxon>
        <taxon>Actinomycetota</taxon>
        <taxon>Actinomycetes</taxon>
        <taxon>Micrococcales</taxon>
        <taxon>Cellulomonadaceae</taxon>
        <taxon>Cellulomonas</taxon>
    </lineage>
</organism>
<keyword evidence="4" id="KW-0175">Coiled coil</keyword>
<evidence type="ECO:0000313" key="5">
    <source>
        <dbReference type="EMBL" id="KGM01256.1"/>
    </source>
</evidence>
<evidence type="ECO:0000256" key="1">
    <source>
        <dbReference type="ARBA" id="ARBA00022603"/>
    </source>
</evidence>
<dbReference type="EMBL" id="AXNT01000120">
    <property type="protein sequence ID" value="KGM01256.1"/>
    <property type="molecule type" value="Genomic_DNA"/>
</dbReference>
<gene>
    <name evidence="5" type="ORF">Q760_02745</name>
</gene>
<dbReference type="Gene3D" id="3.40.50.150">
    <property type="entry name" value="Vaccinia Virus protein VP39"/>
    <property type="match status" value="1"/>
</dbReference>
<evidence type="ECO:0000256" key="2">
    <source>
        <dbReference type="ARBA" id="ARBA00022679"/>
    </source>
</evidence>
<name>A0A0A0B7N6_9CELL</name>
<protein>
    <recommendedName>
        <fullName evidence="7">Methyltransferase type 12 domain-containing protein</fullName>
    </recommendedName>
</protein>
<keyword evidence="6" id="KW-1185">Reference proteome</keyword>
<keyword evidence="1" id="KW-0489">Methyltransferase</keyword>